<reference evidence="3" key="4">
    <citation type="journal article" date="2015" name="G3 (Bethesda)">
        <title>Genome sequences of three phytopathogenic species of the Magnaporthaceae family of fungi.</title>
        <authorList>
            <person name="Okagaki L.H."/>
            <person name="Nunes C.C."/>
            <person name="Sailsbery J."/>
            <person name="Clay B."/>
            <person name="Brown D."/>
            <person name="John T."/>
            <person name="Oh Y."/>
            <person name="Young N."/>
            <person name="Fitzgerald M."/>
            <person name="Haas B.J."/>
            <person name="Zeng Q."/>
            <person name="Young S."/>
            <person name="Adiconis X."/>
            <person name="Fan L."/>
            <person name="Levin J.Z."/>
            <person name="Mitchell T.K."/>
            <person name="Okubara P.A."/>
            <person name="Farman M.L."/>
            <person name="Kohn L.M."/>
            <person name="Birren B."/>
            <person name="Ma L.-J."/>
            <person name="Dean R.A."/>
        </authorList>
    </citation>
    <scope>NUCLEOTIDE SEQUENCE</scope>
    <source>
        <strain evidence="3">ATCC 64411 / 73-15</strain>
    </source>
</reference>
<dbReference type="Pfam" id="PF06985">
    <property type="entry name" value="HET"/>
    <property type="match status" value="1"/>
</dbReference>
<dbReference type="PANTHER" id="PTHR33112">
    <property type="entry name" value="DOMAIN PROTEIN, PUTATIVE-RELATED"/>
    <property type="match status" value="1"/>
</dbReference>
<dbReference type="EMBL" id="ADBL01002419">
    <property type="status" value="NOT_ANNOTATED_CDS"/>
    <property type="molecule type" value="Genomic_DNA"/>
</dbReference>
<keyword evidence="4" id="KW-1185">Reference proteome</keyword>
<dbReference type="OrthoDB" id="2975793at2759"/>
<dbReference type="OMA" id="ANEMRHE"/>
<dbReference type="PANTHER" id="PTHR33112:SF12">
    <property type="entry name" value="HETEROKARYON INCOMPATIBILITY DOMAIN-CONTAINING PROTEIN"/>
    <property type="match status" value="1"/>
</dbReference>
<organism evidence="3 4">
    <name type="scientific">Magnaporthiopsis poae (strain ATCC 64411 / 73-15)</name>
    <name type="common">Kentucky bluegrass fungus</name>
    <name type="synonym">Magnaporthe poae</name>
    <dbReference type="NCBI Taxonomy" id="644358"/>
    <lineage>
        <taxon>Eukaryota</taxon>
        <taxon>Fungi</taxon>
        <taxon>Dikarya</taxon>
        <taxon>Ascomycota</taxon>
        <taxon>Pezizomycotina</taxon>
        <taxon>Sordariomycetes</taxon>
        <taxon>Sordariomycetidae</taxon>
        <taxon>Magnaporthales</taxon>
        <taxon>Magnaporthaceae</taxon>
        <taxon>Magnaporthiopsis</taxon>
    </lineage>
</organism>
<dbReference type="AlphaFoldDB" id="A0A0C4EA16"/>
<accession>A0A0C4EA16</accession>
<dbReference type="EMBL" id="GL876976">
    <property type="protein sequence ID" value="KLU90945.1"/>
    <property type="molecule type" value="Genomic_DNA"/>
</dbReference>
<sequence>MAPLVEQIGGSDLCTICQRLPFKVYFTRFQPAGLDYDTLKGILARDGCSFCSLVKHTLYLHYGKEYLKAQLETPRDKPLAVSLYQSSINLDLDSIFGTDDQGRSGVFYLALSGLWELSYKTMREARVDDGYTAAAKLQLLADERDTATQMERAMFGRQVHRETIDWTNIRRWVRCCEGRHNPPARTKGTTGGGEGVPPARQIEALLAIDLDQHCVLPLPPGSRYVALSYMWGKDQKVKLSTANAAAMATPGFLETPEGRPSRTIVHAMAATRHLGCQYLWVDALCIKQDDEANIIFNTGRMDTVYAEAWVTIMAVTGADADAGLPGVMPEVPRQSRQMRVAVGEGLFVANMLDADDEDINRTNWNSRAWTYQERLCSTRMLIFTENQVYYRCHLRCDRREEVHMEEENKGEEEGLDFIGQHLDYRYQLDFERLDLFEIYATVVAEYTRRALTNEGDRIRGFQGVLNRLQLPMRCWFFQGIPTCAFVDGLLWTLRPGDCKAGPRRIAKFPSWSWAGWRGPVAYANGLTRAQNLCECTASQAAIETADGVRLSVRSDSPSWQVEQTVVGESWTRHFDDNRFRIYYTLDERGRQSPYMYPRPLNSTLGQQHPPDEATTGVLRAQGKTAVFRLTKQHTVLDFHGRSTCDSGVHEICDIGVLDSHGRRAGTILVEAELVPDLDGRERRFLAVARSTAERTKYEPCWDDGTRRFRHWTDRHPEVDNGERENELKRKDLVGKTIERWPWCDEKHYDDFAFWPYFDVLLLTDPGESGVVERLGIGKIHVDAFLPIASEELVWLG</sequence>
<reference evidence="4" key="1">
    <citation type="submission" date="2010-05" db="EMBL/GenBank/DDBJ databases">
        <title>The genome sequence of Magnaporthe poae strain ATCC 64411.</title>
        <authorList>
            <person name="Ma L.-J."/>
            <person name="Dead R."/>
            <person name="Young S."/>
            <person name="Zeng Q."/>
            <person name="Koehrsen M."/>
            <person name="Alvarado L."/>
            <person name="Berlin A."/>
            <person name="Chapman S.B."/>
            <person name="Chen Z."/>
            <person name="Freedman E."/>
            <person name="Gellesch M."/>
            <person name="Goldberg J."/>
            <person name="Griggs A."/>
            <person name="Gujja S."/>
            <person name="Heilman E.R."/>
            <person name="Heiman D."/>
            <person name="Hepburn T."/>
            <person name="Howarth C."/>
            <person name="Jen D."/>
            <person name="Larson L."/>
            <person name="Mehta T."/>
            <person name="Neiman D."/>
            <person name="Pearson M."/>
            <person name="Roberts A."/>
            <person name="Saif S."/>
            <person name="Shea T."/>
            <person name="Shenoy N."/>
            <person name="Sisk P."/>
            <person name="Stolte C."/>
            <person name="Sykes S."/>
            <person name="Walk T."/>
            <person name="White J."/>
            <person name="Yandava C."/>
            <person name="Haas B."/>
            <person name="Nusbaum C."/>
            <person name="Birren B."/>
        </authorList>
    </citation>
    <scope>NUCLEOTIDE SEQUENCE [LARGE SCALE GENOMIC DNA]</scope>
    <source>
        <strain evidence="4">ATCC 64411 / 73-15</strain>
    </source>
</reference>
<dbReference type="VEuPathDB" id="FungiDB:MAPG_09470"/>
<protein>
    <recommendedName>
        <fullName evidence="1">Heterokaryon incompatibility domain-containing protein</fullName>
    </recommendedName>
</protein>
<dbReference type="STRING" id="644358.A0A0C4EA16"/>
<reference evidence="3" key="5">
    <citation type="submission" date="2015-06" db="UniProtKB">
        <authorList>
            <consortium name="EnsemblFungi"/>
        </authorList>
    </citation>
    <scope>IDENTIFICATION</scope>
    <source>
        <strain evidence="3">ATCC 64411</strain>
    </source>
</reference>
<gene>
    <name evidence="2" type="ORF">MAPG_09470</name>
</gene>
<reference evidence="2" key="3">
    <citation type="submission" date="2011-03" db="EMBL/GenBank/DDBJ databases">
        <title>Annotation of Magnaporthe poae ATCC 64411.</title>
        <authorList>
            <person name="Ma L.-J."/>
            <person name="Dead R."/>
            <person name="Young S.K."/>
            <person name="Zeng Q."/>
            <person name="Gargeya S."/>
            <person name="Fitzgerald M."/>
            <person name="Haas B."/>
            <person name="Abouelleil A."/>
            <person name="Alvarado L."/>
            <person name="Arachchi H.M."/>
            <person name="Berlin A."/>
            <person name="Brown A."/>
            <person name="Chapman S.B."/>
            <person name="Chen Z."/>
            <person name="Dunbar C."/>
            <person name="Freedman E."/>
            <person name="Gearin G."/>
            <person name="Gellesch M."/>
            <person name="Goldberg J."/>
            <person name="Griggs A."/>
            <person name="Gujja S."/>
            <person name="Heiman D."/>
            <person name="Howarth C."/>
            <person name="Larson L."/>
            <person name="Lui A."/>
            <person name="MacDonald P.J.P."/>
            <person name="Mehta T."/>
            <person name="Montmayeur A."/>
            <person name="Murphy C."/>
            <person name="Neiman D."/>
            <person name="Pearson M."/>
            <person name="Priest M."/>
            <person name="Roberts A."/>
            <person name="Saif S."/>
            <person name="Shea T."/>
            <person name="Shenoy N."/>
            <person name="Sisk P."/>
            <person name="Stolte C."/>
            <person name="Sykes S."/>
            <person name="Yandava C."/>
            <person name="Wortman J."/>
            <person name="Nusbaum C."/>
            <person name="Birren B."/>
        </authorList>
    </citation>
    <scope>NUCLEOTIDE SEQUENCE</scope>
    <source>
        <strain evidence="2">ATCC 64411</strain>
    </source>
</reference>
<dbReference type="eggNOG" id="ENOG502SNM0">
    <property type="taxonomic scope" value="Eukaryota"/>
</dbReference>
<feature type="domain" description="Heterokaryon incompatibility" evidence="1">
    <location>
        <begin position="224"/>
        <end position="373"/>
    </location>
</feature>
<proteinExistence type="predicted"/>
<evidence type="ECO:0000313" key="2">
    <source>
        <dbReference type="EMBL" id="KLU90945.1"/>
    </source>
</evidence>
<evidence type="ECO:0000259" key="1">
    <source>
        <dbReference type="Pfam" id="PF06985"/>
    </source>
</evidence>
<name>A0A0C4EA16_MAGP6</name>
<evidence type="ECO:0000313" key="4">
    <source>
        <dbReference type="Proteomes" id="UP000011715"/>
    </source>
</evidence>
<dbReference type="EnsemblFungi" id="MAPG_09470T0">
    <property type="protein sequence ID" value="MAPG_09470T0"/>
    <property type="gene ID" value="MAPG_09470"/>
</dbReference>
<dbReference type="Proteomes" id="UP000011715">
    <property type="component" value="Unassembled WGS sequence"/>
</dbReference>
<evidence type="ECO:0000313" key="3">
    <source>
        <dbReference type="EnsemblFungi" id="MAPG_09470T0"/>
    </source>
</evidence>
<dbReference type="InterPro" id="IPR010730">
    <property type="entry name" value="HET"/>
</dbReference>
<reference evidence="2" key="2">
    <citation type="submission" date="2010-05" db="EMBL/GenBank/DDBJ databases">
        <title>The Genome Sequence of Magnaporthe poae strain ATCC 64411.</title>
        <authorList>
            <consortium name="The Broad Institute Genome Sequencing Platform"/>
            <consortium name="Broad Institute Genome Sequencing Center for Infectious Disease"/>
            <person name="Ma L.-J."/>
            <person name="Dead R."/>
            <person name="Young S."/>
            <person name="Zeng Q."/>
            <person name="Koehrsen M."/>
            <person name="Alvarado L."/>
            <person name="Berlin A."/>
            <person name="Chapman S.B."/>
            <person name="Chen Z."/>
            <person name="Freedman E."/>
            <person name="Gellesch M."/>
            <person name="Goldberg J."/>
            <person name="Griggs A."/>
            <person name="Gujja S."/>
            <person name="Heilman E.R."/>
            <person name="Heiman D."/>
            <person name="Hepburn T."/>
            <person name="Howarth C."/>
            <person name="Jen D."/>
            <person name="Larson L."/>
            <person name="Mehta T."/>
            <person name="Neiman D."/>
            <person name="Pearson M."/>
            <person name="Roberts A."/>
            <person name="Saif S."/>
            <person name="Shea T."/>
            <person name="Shenoy N."/>
            <person name="Sisk P."/>
            <person name="Stolte C."/>
            <person name="Sykes S."/>
            <person name="Walk T."/>
            <person name="White J."/>
            <person name="Yandava C."/>
            <person name="Haas B."/>
            <person name="Nusbaum C."/>
            <person name="Birren B."/>
        </authorList>
    </citation>
    <scope>NUCLEOTIDE SEQUENCE</scope>
    <source>
        <strain evidence="2">ATCC 64411</strain>
    </source>
</reference>